<dbReference type="InterPro" id="IPR046623">
    <property type="entry name" value="DUF6536"/>
</dbReference>
<feature type="transmembrane region" description="Helical" evidence="2">
    <location>
        <begin position="173"/>
        <end position="197"/>
    </location>
</feature>
<feature type="transmembrane region" description="Helical" evidence="2">
    <location>
        <begin position="221"/>
        <end position="242"/>
    </location>
</feature>
<feature type="transmembrane region" description="Helical" evidence="2">
    <location>
        <begin position="525"/>
        <end position="545"/>
    </location>
</feature>
<evidence type="ECO:0000313" key="5">
    <source>
        <dbReference type="Proteomes" id="UP000070501"/>
    </source>
</evidence>
<gene>
    <name evidence="4" type="ORF">Micbo1qcDRAFT_234164</name>
</gene>
<feature type="transmembrane region" description="Helical" evidence="2">
    <location>
        <begin position="281"/>
        <end position="298"/>
    </location>
</feature>
<feature type="transmembrane region" description="Helical" evidence="2">
    <location>
        <begin position="463"/>
        <end position="490"/>
    </location>
</feature>
<sequence>MASPPSNSAWTEADEVNIRPSGLPLDSIQEDTEPPSTATQSRRTKSSVAWPFHTRNVSESASTTLSMKMRSSWNPRNFFKMADDNVSISHSIVPDYIIHYMAGETPESLTQKRQQREADDLRSNAQVTRRRESLTSTPVVFSDLYSSSTDLTRGLTGSSKSHRSRYLSGWRGGLRLSAVLVGIIFAATLACLIIGIVQTKTVSGDVTIFSGTCTTTKQTSIGIHAAINIITFGMLAAANYALQVLSSPSRVEIDRAHEKRQWLDIGLPSVRNFRHISPIRSMLSSTAILCAAAGQVIYNGAVFETSGLDGPDSCGINASIPLLLAAAMLSFVVLLCTIAAFVIPHFDPIVTIGDAIRSFLRIEDPTTAERCLMTKLDVKRGRWETHEARYFTRGRHWWFLSPSFTRWLLTALSFLAVAAPATVAVVVMVNNNANDQFPPFGTTTTTTTFVFPPISSASTVPRVILAALPHLLLAVLYLSANAILTCYFLSHEFSLFARQRQQLRVSSNPVSAQTSTLYLTLPRPVSWFLLALFAAMGIIMSQSVFPVMSPTPTDSSITGPDIKIGLSSTALVVLLGLLGLLLVVILGMGFRRAQSAAVGDEGAVGNPLALSGGSCSAVISSRCHGRPDEDGRGAMSWGVTEPARGMTIGHCAFSRREVGVVEGRGLYA</sequence>
<dbReference type="OrthoDB" id="5429634at2759"/>
<dbReference type="PANTHER" id="PTHR35395">
    <property type="entry name" value="DUF6536 DOMAIN-CONTAINING PROTEIN"/>
    <property type="match status" value="1"/>
</dbReference>
<evidence type="ECO:0000256" key="2">
    <source>
        <dbReference type="SAM" id="Phobius"/>
    </source>
</evidence>
<feature type="transmembrane region" description="Helical" evidence="2">
    <location>
        <begin position="318"/>
        <end position="343"/>
    </location>
</feature>
<keyword evidence="5" id="KW-1185">Reference proteome</keyword>
<dbReference type="AlphaFoldDB" id="A0A136J1E6"/>
<dbReference type="Pfam" id="PF20163">
    <property type="entry name" value="DUF6536"/>
    <property type="match status" value="1"/>
</dbReference>
<evidence type="ECO:0000313" key="4">
    <source>
        <dbReference type="EMBL" id="KXJ90894.1"/>
    </source>
</evidence>
<feature type="region of interest" description="Disordered" evidence="1">
    <location>
        <begin position="1"/>
        <end position="50"/>
    </location>
</feature>
<keyword evidence="2" id="KW-1133">Transmembrane helix</keyword>
<feature type="transmembrane region" description="Helical" evidence="2">
    <location>
        <begin position="407"/>
        <end position="429"/>
    </location>
</feature>
<feature type="compositionally biased region" description="Polar residues" evidence="1">
    <location>
        <begin position="1"/>
        <end position="10"/>
    </location>
</feature>
<name>A0A136J1E6_9PEZI</name>
<feature type="domain" description="DUF6536" evidence="3">
    <location>
        <begin position="170"/>
        <end position="306"/>
    </location>
</feature>
<reference evidence="5" key="1">
    <citation type="submission" date="2016-02" db="EMBL/GenBank/DDBJ databases">
        <title>Draft genome sequence of Microdochium bolleyi, a fungal endophyte of beachgrass.</title>
        <authorList>
            <consortium name="DOE Joint Genome Institute"/>
            <person name="David A.S."/>
            <person name="May G."/>
            <person name="Haridas S."/>
            <person name="Lim J."/>
            <person name="Wang M."/>
            <person name="Labutti K."/>
            <person name="Lipzen A."/>
            <person name="Barry K."/>
            <person name="Grigoriev I.V."/>
        </authorList>
    </citation>
    <scope>NUCLEOTIDE SEQUENCE [LARGE SCALE GENOMIC DNA]</scope>
    <source>
        <strain evidence="5">J235TASD1</strain>
    </source>
</reference>
<dbReference type="EMBL" id="KQ964251">
    <property type="protein sequence ID" value="KXJ90894.1"/>
    <property type="molecule type" value="Genomic_DNA"/>
</dbReference>
<dbReference type="Proteomes" id="UP000070501">
    <property type="component" value="Unassembled WGS sequence"/>
</dbReference>
<evidence type="ECO:0000256" key="1">
    <source>
        <dbReference type="SAM" id="MobiDB-lite"/>
    </source>
</evidence>
<accession>A0A136J1E6</accession>
<evidence type="ECO:0000259" key="3">
    <source>
        <dbReference type="Pfam" id="PF20163"/>
    </source>
</evidence>
<organism evidence="4 5">
    <name type="scientific">Microdochium bolleyi</name>
    <dbReference type="NCBI Taxonomy" id="196109"/>
    <lineage>
        <taxon>Eukaryota</taxon>
        <taxon>Fungi</taxon>
        <taxon>Dikarya</taxon>
        <taxon>Ascomycota</taxon>
        <taxon>Pezizomycotina</taxon>
        <taxon>Sordariomycetes</taxon>
        <taxon>Xylariomycetidae</taxon>
        <taxon>Xylariales</taxon>
        <taxon>Microdochiaceae</taxon>
        <taxon>Microdochium</taxon>
    </lineage>
</organism>
<protein>
    <recommendedName>
        <fullName evidence="3">DUF6536 domain-containing protein</fullName>
    </recommendedName>
</protein>
<dbReference type="InParanoid" id="A0A136J1E6"/>
<dbReference type="STRING" id="196109.A0A136J1E6"/>
<keyword evidence="2" id="KW-0472">Membrane</keyword>
<keyword evidence="2" id="KW-0812">Transmembrane</keyword>
<proteinExistence type="predicted"/>
<dbReference type="PANTHER" id="PTHR35395:SF1">
    <property type="entry name" value="DUF6536 DOMAIN-CONTAINING PROTEIN"/>
    <property type="match status" value="1"/>
</dbReference>
<feature type="transmembrane region" description="Helical" evidence="2">
    <location>
        <begin position="565"/>
        <end position="586"/>
    </location>
</feature>